<dbReference type="InterPro" id="IPR019888">
    <property type="entry name" value="Tscrpt_reg_AsnC-like"/>
</dbReference>
<dbReference type="InterPro" id="IPR036390">
    <property type="entry name" value="WH_DNA-bd_sf"/>
</dbReference>
<dbReference type="Gene3D" id="3.30.70.920">
    <property type="match status" value="1"/>
</dbReference>
<keyword evidence="1" id="KW-0805">Transcription regulation</keyword>
<reference evidence="5 6" key="1">
    <citation type="submission" date="2019-06" db="EMBL/GenBank/DDBJ databases">
        <title>Whole genome shotgun sequence of Vibrio inusitatus NBRC 102082.</title>
        <authorList>
            <person name="Hosoyama A."/>
            <person name="Uohara A."/>
            <person name="Ohji S."/>
            <person name="Ichikawa N."/>
        </authorList>
    </citation>
    <scope>NUCLEOTIDE SEQUENCE [LARGE SCALE GENOMIC DNA]</scope>
    <source>
        <strain evidence="5 6">NBRC 102082</strain>
    </source>
</reference>
<organism evidence="5 6">
    <name type="scientific">Vibrio inusitatus NBRC 102082</name>
    <dbReference type="NCBI Taxonomy" id="1219070"/>
    <lineage>
        <taxon>Bacteria</taxon>
        <taxon>Pseudomonadati</taxon>
        <taxon>Pseudomonadota</taxon>
        <taxon>Gammaproteobacteria</taxon>
        <taxon>Vibrionales</taxon>
        <taxon>Vibrionaceae</taxon>
        <taxon>Vibrio</taxon>
    </lineage>
</organism>
<dbReference type="EMBL" id="BJLF01000017">
    <property type="protein sequence ID" value="GEA52280.1"/>
    <property type="molecule type" value="Genomic_DNA"/>
</dbReference>
<dbReference type="GO" id="GO:0005829">
    <property type="term" value="C:cytosol"/>
    <property type="evidence" value="ECO:0007669"/>
    <property type="project" value="TreeGrafter"/>
</dbReference>
<dbReference type="PROSITE" id="PS00519">
    <property type="entry name" value="HTH_ASNC_1"/>
    <property type="match status" value="1"/>
</dbReference>
<evidence type="ECO:0000313" key="5">
    <source>
        <dbReference type="EMBL" id="GEA52280.1"/>
    </source>
</evidence>
<dbReference type="InterPro" id="IPR019887">
    <property type="entry name" value="Tscrpt_reg_AsnC/Lrp_C"/>
</dbReference>
<gene>
    <name evidence="5" type="ORF">VIN01S_30840</name>
</gene>
<dbReference type="PANTHER" id="PTHR30154">
    <property type="entry name" value="LEUCINE-RESPONSIVE REGULATORY PROTEIN"/>
    <property type="match status" value="1"/>
</dbReference>
<evidence type="ECO:0000256" key="3">
    <source>
        <dbReference type="ARBA" id="ARBA00023163"/>
    </source>
</evidence>
<keyword evidence="2" id="KW-0238">DNA-binding</keyword>
<dbReference type="PRINTS" id="PR00033">
    <property type="entry name" value="HTHASNC"/>
</dbReference>
<evidence type="ECO:0000256" key="1">
    <source>
        <dbReference type="ARBA" id="ARBA00023015"/>
    </source>
</evidence>
<dbReference type="OrthoDB" id="5476at2"/>
<dbReference type="SUPFAM" id="SSF54909">
    <property type="entry name" value="Dimeric alpha+beta barrel"/>
    <property type="match status" value="1"/>
</dbReference>
<dbReference type="Gene3D" id="1.10.10.10">
    <property type="entry name" value="Winged helix-like DNA-binding domain superfamily/Winged helix DNA-binding domain"/>
    <property type="match status" value="1"/>
</dbReference>
<evidence type="ECO:0000313" key="6">
    <source>
        <dbReference type="Proteomes" id="UP000318717"/>
    </source>
</evidence>
<dbReference type="PANTHER" id="PTHR30154:SF34">
    <property type="entry name" value="TRANSCRIPTIONAL REGULATOR AZLB"/>
    <property type="match status" value="1"/>
</dbReference>
<dbReference type="RefSeq" id="WP_141346729.1">
    <property type="nucleotide sequence ID" value="NZ_BJLF01000017.1"/>
</dbReference>
<feature type="domain" description="HTH asnC-type" evidence="4">
    <location>
        <begin position="1"/>
        <end position="67"/>
    </location>
</feature>
<dbReference type="SMART" id="SM00344">
    <property type="entry name" value="HTH_ASNC"/>
    <property type="match status" value="1"/>
</dbReference>
<comment type="caution">
    <text evidence="5">The sequence shown here is derived from an EMBL/GenBank/DDBJ whole genome shotgun (WGS) entry which is preliminary data.</text>
</comment>
<accession>A0A4Y3HZY1</accession>
<keyword evidence="6" id="KW-1185">Reference proteome</keyword>
<dbReference type="Proteomes" id="UP000318717">
    <property type="component" value="Unassembled WGS sequence"/>
</dbReference>
<keyword evidence="3" id="KW-0804">Transcription</keyword>
<dbReference type="PROSITE" id="PS50956">
    <property type="entry name" value="HTH_ASNC_2"/>
    <property type="match status" value="1"/>
</dbReference>
<evidence type="ECO:0000256" key="2">
    <source>
        <dbReference type="ARBA" id="ARBA00023125"/>
    </source>
</evidence>
<dbReference type="Pfam" id="PF01037">
    <property type="entry name" value="AsnC_trans_reg"/>
    <property type="match status" value="1"/>
</dbReference>
<dbReference type="GO" id="GO:0043200">
    <property type="term" value="P:response to amino acid"/>
    <property type="evidence" value="ECO:0007669"/>
    <property type="project" value="TreeGrafter"/>
</dbReference>
<dbReference type="Pfam" id="PF13404">
    <property type="entry name" value="HTH_AsnC-type"/>
    <property type="match status" value="1"/>
</dbReference>
<protein>
    <submittedName>
        <fullName evidence="5">Transcriptional regulator</fullName>
    </submittedName>
</protein>
<dbReference type="GO" id="GO:0043565">
    <property type="term" value="F:sequence-specific DNA binding"/>
    <property type="evidence" value="ECO:0007669"/>
    <property type="project" value="InterPro"/>
</dbReference>
<dbReference type="AlphaFoldDB" id="A0A4Y3HZY1"/>
<dbReference type="InterPro" id="IPR036388">
    <property type="entry name" value="WH-like_DNA-bd_sf"/>
</dbReference>
<dbReference type="InterPro" id="IPR019885">
    <property type="entry name" value="Tscrpt_reg_HTH_AsnC-type_CS"/>
</dbReference>
<dbReference type="InterPro" id="IPR011008">
    <property type="entry name" value="Dimeric_a/b-barrel"/>
</dbReference>
<dbReference type="InterPro" id="IPR000485">
    <property type="entry name" value="AsnC-type_HTH_dom"/>
</dbReference>
<sequence length="139" mass="15762">MDKFDQAIINLLTENSRQSVAAIGNIIGLSRTAVNERIRKLEERGIIRRYTVELDNESQEESICAYFELTFHPFESATVTQKLQAIPEIRQAHALSGSTDVLLFVQTRSMERLNQVRQQLSDLDNLGKIVTSTALDRLV</sequence>
<dbReference type="SUPFAM" id="SSF46785">
    <property type="entry name" value="Winged helix' DNA-binding domain"/>
    <property type="match status" value="1"/>
</dbReference>
<evidence type="ECO:0000259" key="4">
    <source>
        <dbReference type="PROSITE" id="PS50956"/>
    </source>
</evidence>
<name>A0A4Y3HZY1_9VIBR</name>
<proteinExistence type="predicted"/>